<dbReference type="GO" id="GO:0006351">
    <property type="term" value="P:DNA-templated transcription"/>
    <property type="evidence" value="ECO:0007669"/>
    <property type="project" value="InterPro"/>
</dbReference>
<feature type="region of interest" description="Disordered" evidence="5">
    <location>
        <begin position="744"/>
        <end position="839"/>
    </location>
</feature>
<dbReference type="GO" id="GO:0005634">
    <property type="term" value="C:nucleus"/>
    <property type="evidence" value="ECO:0007669"/>
    <property type="project" value="UniProtKB-SubCell"/>
</dbReference>
<comment type="subcellular location">
    <subcellularLocation>
        <location evidence="1">Nucleus</location>
    </subcellularLocation>
</comment>
<evidence type="ECO:0000313" key="7">
    <source>
        <dbReference type="EMBL" id="KJX98282.1"/>
    </source>
</evidence>
<evidence type="ECO:0000259" key="6">
    <source>
        <dbReference type="PROSITE" id="PS50048"/>
    </source>
</evidence>
<dbReference type="STRING" id="1047168.A0A0F4GMI1"/>
<name>A0A0F4GMI1_9PEZI</name>
<dbReference type="GO" id="GO:0000981">
    <property type="term" value="F:DNA-binding transcription factor activity, RNA polymerase II-specific"/>
    <property type="evidence" value="ECO:0007669"/>
    <property type="project" value="InterPro"/>
</dbReference>
<dbReference type="EMBL" id="LAFY01000412">
    <property type="protein sequence ID" value="KJX98282.1"/>
    <property type="molecule type" value="Genomic_DNA"/>
</dbReference>
<dbReference type="InterPro" id="IPR007219">
    <property type="entry name" value="XnlR_reg_dom"/>
</dbReference>
<feature type="region of interest" description="Disordered" evidence="5">
    <location>
        <begin position="1"/>
        <end position="113"/>
    </location>
</feature>
<dbReference type="CDD" id="cd12148">
    <property type="entry name" value="fungal_TF_MHR"/>
    <property type="match status" value="1"/>
</dbReference>
<feature type="domain" description="Zn(2)-C6 fungal-type" evidence="6">
    <location>
        <begin position="108"/>
        <end position="139"/>
    </location>
</feature>
<dbReference type="PANTHER" id="PTHR31001:SF87">
    <property type="entry name" value="COL-21"/>
    <property type="match status" value="1"/>
</dbReference>
<dbReference type="SMART" id="SM00906">
    <property type="entry name" value="Fungal_trans"/>
    <property type="match status" value="1"/>
</dbReference>
<dbReference type="PANTHER" id="PTHR31001">
    <property type="entry name" value="UNCHARACTERIZED TRANSCRIPTIONAL REGULATORY PROTEIN"/>
    <property type="match status" value="1"/>
</dbReference>
<dbReference type="Proteomes" id="UP000033647">
    <property type="component" value="Unassembled WGS sequence"/>
</dbReference>
<organism evidence="7 8">
    <name type="scientific">Zymoseptoria brevis</name>
    <dbReference type="NCBI Taxonomy" id="1047168"/>
    <lineage>
        <taxon>Eukaryota</taxon>
        <taxon>Fungi</taxon>
        <taxon>Dikarya</taxon>
        <taxon>Ascomycota</taxon>
        <taxon>Pezizomycotina</taxon>
        <taxon>Dothideomycetes</taxon>
        <taxon>Dothideomycetidae</taxon>
        <taxon>Mycosphaerellales</taxon>
        <taxon>Mycosphaerellaceae</taxon>
        <taxon>Zymoseptoria</taxon>
    </lineage>
</organism>
<reference evidence="7 8" key="1">
    <citation type="submission" date="2015-03" db="EMBL/GenBank/DDBJ databases">
        <title>RNA-seq based gene annotation and comparative genomics of four Zymoseptoria species reveal species-specific pathogenicity related genes and transposable element activity.</title>
        <authorList>
            <person name="Grandaubert J."/>
            <person name="Bhattacharyya A."/>
            <person name="Stukenbrock E.H."/>
        </authorList>
    </citation>
    <scope>NUCLEOTIDE SEQUENCE [LARGE SCALE GENOMIC DNA]</scope>
    <source>
        <strain evidence="7 8">Zb18110</strain>
    </source>
</reference>
<proteinExistence type="predicted"/>
<dbReference type="SUPFAM" id="SSF57701">
    <property type="entry name" value="Zn2/Cys6 DNA-binding domain"/>
    <property type="match status" value="1"/>
</dbReference>
<sequence length="839" mass="93100">MEDRGHYPTHSAAGRMSSAYPASASSHDSGHGGSYPTDHHHSAGSTASPGSMPHLPNGMSHSYGYPNGPTSMPPGMGPDQYMSHDSPSHGSMSAQQKRAYRQRRKDPSCDACRERKVKCDATDANSCSECSSRGVKCQFTKETNRRMSSIKQVQDLEKQLSMAKQQISQLRSMMQDGGTSDKGIGTANVPQLRLPERGPKMRREPPPVINGFDDVRRNIRNYSKGIFKPPPPYRTTGPQPLITQSNLPLPPKHVADRLLGHYHSWMHASAPLLHFPTFMQDYEDVYRAGTFAQCPGIWVALFHAVLACGTLMEPQPDKTVAETDGARYIETCLMSINTWSDDLTLDRVRVALLLSVFFIEVNMQSPAWIWLGAAARISQDIGLHTDSGAYPPMETEMRRRVWWCVYNWDRLLALETGRPLLIDDDDCEVNEPVPVDDDCIRPNGIVMPPPGSVVPNAMIAVIPVQRTTFQLKKSLKSQTIAPSTLGTYDEHFKTIMASWPDPYPIHSQALLDPRLLIPACSLQSQRFFLYRHNLSSTCRMHDRKDALERCVSVARDTAHYVQRTLQHPSGSPSQGYMSPAHMSQWASRIRSTTPSFFCTHLWRCQLVCCLMGDFASALTLIHVSTAIGDMRRINVSCGRFLAFFLDKLIASLRAGATQQSLETDEEMLAYASADMQGCIDEAWAWAGSETSVSTFSEHAAANGQPAAKKLHDHDQLSANTLTHHEAQEWGGWEQIQRTLTQLLHEQQHGRPSSQPQPQQQQPPPPPPQHYQQHYAQSSQPPQGPDFRPHSQPPPPHLPSSQYSSPAPSSRGYAPQPPTSANGSNSGAPASSRISIKDIM</sequence>
<dbReference type="GO" id="GO:0008270">
    <property type="term" value="F:zinc ion binding"/>
    <property type="evidence" value="ECO:0007669"/>
    <property type="project" value="InterPro"/>
</dbReference>
<dbReference type="GO" id="GO:0003677">
    <property type="term" value="F:DNA binding"/>
    <property type="evidence" value="ECO:0007669"/>
    <property type="project" value="InterPro"/>
</dbReference>
<dbReference type="Pfam" id="PF00172">
    <property type="entry name" value="Zn_clus"/>
    <property type="match status" value="1"/>
</dbReference>
<dbReference type="InterPro" id="IPR036864">
    <property type="entry name" value="Zn2-C6_fun-type_DNA-bd_sf"/>
</dbReference>
<dbReference type="Pfam" id="PF04082">
    <property type="entry name" value="Fungal_trans"/>
    <property type="match status" value="1"/>
</dbReference>
<feature type="compositionally biased region" description="Low complexity" evidence="5">
    <location>
        <begin position="798"/>
        <end position="809"/>
    </location>
</feature>
<feature type="compositionally biased region" description="Low complexity" evidence="5">
    <location>
        <begin position="819"/>
        <end position="831"/>
    </location>
</feature>
<dbReference type="CDD" id="cd00067">
    <property type="entry name" value="GAL4"/>
    <property type="match status" value="1"/>
</dbReference>
<protein>
    <recommendedName>
        <fullName evidence="6">Zn(2)-C6 fungal-type domain-containing protein</fullName>
    </recommendedName>
</protein>
<dbReference type="AlphaFoldDB" id="A0A0F4GMI1"/>
<dbReference type="OrthoDB" id="2110361at2759"/>
<keyword evidence="8" id="KW-1185">Reference proteome</keyword>
<keyword evidence="2" id="KW-0479">Metal-binding</keyword>
<feature type="coiled-coil region" evidence="4">
    <location>
        <begin position="146"/>
        <end position="173"/>
    </location>
</feature>
<dbReference type="PROSITE" id="PS50048">
    <property type="entry name" value="ZN2_CY6_FUNGAL_2"/>
    <property type="match status" value="1"/>
</dbReference>
<feature type="compositionally biased region" description="Low complexity" evidence="5">
    <location>
        <begin position="769"/>
        <end position="780"/>
    </location>
</feature>
<dbReference type="InterPro" id="IPR001138">
    <property type="entry name" value="Zn2Cys6_DnaBD"/>
</dbReference>
<comment type="caution">
    <text evidence="7">The sequence shown here is derived from an EMBL/GenBank/DDBJ whole genome shotgun (WGS) entry which is preliminary data.</text>
</comment>
<feature type="compositionally biased region" description="Polar residues" evidence="5">
    <location>
        <begin position="83"/>
        <end position="93"/>
    </location>
</feature>
<accession>A0A0F4GMI1</accession>
<evidence type="ECO:0000256" key="5">
    <source>
        <dbReference type="SAM" id="MobiDB-lite"/>
    </source>
</evidence>
<evidence type="ECO:0000256" key="4">
    <source>
        <dbReference type="SAM" id="Coils"/>
    </source>
</evidence>
<evidence type="ECO:0000256" key="1">
    <source>
        <dbReference type="ARBA" id="ARBA00004123"/>
    </source>
</evidence>
<keyword evidence="3" id="KW-0539">Nucleus</keyword>
<keyword evidence="4" id="KW-0175">Coiled coil</keyword>
<dbReference type="InterPro" id="IPR050613">
    <property type="entry name" value="Sec_Metabolite_Reg"/>
</dbReference>
<dbReference type="SMART" id="SM00066">
    <property type="entry name" value="GAL4"/>
    <property type="match status" value="1"/>
</dbReference>
<evidence type="ECO:0000256" key="3">
    <source>
        <dbReference type="ARBA" id="ARBA00023242"/>
    </source>
</evidence>
<evidence type="ECO:0000313" key="8">
    <source>
        <dbReference type="Proteomes" id="UP000033647"/>
    </source>
</evidence>
<dbReference type="Gene3D" id="4.10.240.10">
    <property type="entry name" value="Zn(2)-C6 fungal-type DNA-binding domain"/>
    <property type="match status" value="1"/>
</dbReference>
<gene>
    <name evidence="7" type="ORF">TI39_contig420g00006</name>
</gene>
<evidence type="ECO:0000256" key="2">
    <source>
        <dbReference type="ARBA" id="ARBA00022723"/>
    </source>
</evidence>
<dbReference type="PROSITE" id="PS00463">
    <property type="entry name" value="ZN2_CY6_FUNGAL_1"/>
    <property type="match status" value="1"/>
</dbReference>